<organism evidence="1">
    <name type="scientific">Wolbachia endosymbiont of Polyergus mexicanus</name>
    <dbReference type="NCBI Taxonomy" id="3171167"/>
    <lineage>
        <taxon>Bacteria</taxon>
        <taxon>Pseudomonadati</taxon>
        <taxon>Pseudomonadota</taxon>
        <taxon>Alphaproteobacteria</taxon>
        <taxon>Rickettsiales</taxon>
        <taxon>Anaplasmataceae</taxon>
        <taxon>Wolbachieae</taxon>
        <taxon>Wolbachia</taxon>
    </lineage>
</organism>
<sequence>MADSKVVITLNSKALHNLTQLAAFNKESIEKLAKRLVIDGIECEIENIALSRIIKETDSSDAEMIRSGDVDWDTLLSAEARL</sequence>
<gene>
    <name evidence="1" type="ORF">ABS808_01255</name>
</gene>
<accession>A0AAU7YIP7</accession>
<evidence type="ECO:0000313" key="1">
    <source>
        <dbReference type="EMBL" id="XCA33480.1"/>
    </source>
</evidence>
<proteinExistence type="predicted"/>
<dbReference type="EMBL" id="CP158586">
    <property type="protein sequence ID" value="XCA33480.1"/>
    <property type="molecule type" value="Genomic_DNA"/>
</dbReference>
<evidence type="ECO:0008006" key="2">
    <source>
        <dbReference type="Google" id="ProtNLM"/>
    </source>
</evidence>
<protein>
    <recommendedName>
        <fullName evidence="2">CopG family transcriptional regulator</fullName>
    </recommendedName>
</protein>
<reference evidence="1" key="1">
    <citation type="submission" date="2024-06" db="EMBL/GenBank/DDBJ databases">
        <title>Genome assembly of the Polyergus mexicanus.</title>
        <authorList>
            <person name="Cash E."/>
            <person name="Tustsui N.D."/>
            <person name="Ward P."/>
            <person name="Nguyen O."/>
            <person name="Sahasrabudhe R."/>
            <person name="Fairbairn C.W."/>
            <person name="Seligmann W.E."/>
            <person name="Sacco S."/>
            <person name="Beraut E."/>
            <person name="Miller C."/>
            <person name="Toffelmier E."/>
            <person name="Shaffer H.B."/>
        </authorList>
    </citation>
    <scope>NUCLEOTIDE SEQUENCE</scope>
    <source>
        <strain evidence="1">NDT 795.1</strain>
    </source>
</reference>
<dbReference type="AlphaFoldDB" id="A0AAU7YIP7"/>
<name>A0AAU7YIP7_9RICK</name>